<dbReference type="Pfam" id="PF00989">
    <property type="entry name" value="PAS"/>
    <property type="match status" value="1"/>
</dbReference>
<dbReference type="PANTHER" id="PTHR45339">
    <property type="entry name" value="HYBRID SIGNAL TRANSDUCTION HISTIDINE KINASE J"/>
    <property type="match status" value="1"/>
</dbReference>
<dbReference type="Gene3D" id="3.30.450.20">
    <property type="entry name" value="PAS domain"/>
    <property type="match status" value="5"/>
</dbReference>
<evidence type="ECO:0000259" key="6">
    <source>
        <dbReference type="PROSITE" id="PS50109"/>
    </source>
</evidence>
<dbReference type="InterPro" id="IPR036890">
    <property type="entry name" value="HATPase_C_sf"/>
</dbReference>
<feature type="domain" description="Response regulatory" evidence="7">
    <location>
        <begin position="1064"/>
        <end position="1184"/>
    </location>
</feature>
<keyword evidence="4" id="KW-0902">Two-component regulatory system</keyword>
<dbReference type="InterPro" id="IPR011006">
    <property type="entry name" value="CheY-like_superfamily"/>
</dbReference>
<dbReference type="EMBL" id="JAOWKX010000001">
    <property type="protein sequence ID" value="MCV2883606.1"/>
    <property type="molecule type" value="Genomic_DNA"/>
</dbReference>
<evidence type="ECO:0000256" key="2">
    <source>
        <dbReference type="ARBA" id="ARBA00012438"/>
    </source>
</evidence>
<evidence type="ECO:0000259" key="8">
    <source>
        <dbReference type="PROSITE" id="PS50112"/>
    </source>
</evidence>
<organism evidence="10 11">
    <name type="scientific">Fluctibacter corallii</name>
    <dbReference type="NCBI Taxonomy" id="2984329"/>
    <lineage>
        <taxon>Bacteria</taxon>
        <taxon>Pseudomonadati</taxon>
        <taxon>Pseudomonadota</taxon>
        <taxon>Gammaproteobacteria</taxon>
        <taxon>Alteromonadales</taxon>
        <taxon>Alteromonadaceae</taxon>
        <taxon>Fluctibacter</taxon>
    </lineage>
</organism>
<dbReference type="PROSITE" id="PS50113">
    <property type="entry name" value="PAC"/>
    <property type="match status" value="3"/>
</dbReference>
<feature type="domain" description="PAC" evidence="9">
    <location>
        <begin position="485"/>
        <end position="537"/>
    </location>
</feature>
<feature type="domain" description="PAS" evidence="8">
    <location>
        <begin position="403"/>
        <end position="452"/>
    </location>
</feature>
<dbReference type="EC" id="2.7.13.3" evidence="2"/>
<keyword evidence="11" id="KW-1185">Reference proteome</keyword>
<evidence type="ECO:0000313" key="11">
    <source>
        <dbReference type="Proteomes" id="UP001652504"/>
    </source>
</evidence>
<comment type="catalytic activity">
    <reaction evidence="1">
        <text>ATP + protein L-histidine = ADP + protein N-phospho-L-histidine.</text>
        <dbReference type="EC" id="2.7.13.3"/>
    </reaction>
</comment>
<dbReference type="PROSITE" id="PS50110">
    <property type="entry name" value="RESPONSE_REGULATORY"/>
    <property type="match status" value="2"/>
</dbReference>
<dbReference type="Pfam" id="PF08447">
    <property type="entry name" value="PAS_3"/>
    <property type="match status" value="2"/>
</dbReference>
<proteinExistence type="predicted"/>
<evidence type="ECO:0000256" key="1">
    <source>
        <dbReference type="ARBA" id="ARBA00000085"/>
    </source>
</evidence>
<comment type="caution">
    <text evidence="10">The sequence shown here is derived from an EMBL/GenBank/DDBJ whole genome shotgun (WGS) entry which is preliminary data.</text>
</comment>
<dbReference type="PROSITE" id="PS50109">
    <property type="entry name" value="HIS_KIN"/>
    <property type="match status" value="1"/>
</dbReference>
<dbReference type="InterPro" id="IPR000014">
    <property type="entry name" value="PAS"/>
</dbReference>
<feature type="domain" description="PAC" evidence="9">
    <location>
        <begin position="214"/>
        <end position="266"/>
    </location>
</feature>
<dbReference type="InterPro" id="IPR036097">
    <property type="entry name" value="HisK_dim/P_sf"/>
</dbReference>
<dbReference type="InterPro" id="IPR001789">
    <property type="entry name" value="Sig_transdc_resp-reg_receiver"/>
</dbReference>
<dbReference type="SUPFAM" id="SSF55874">
    <property type="entry name" value="ATPase domain of HSP90 chaperone/DNA topoisomerase II/histidine kinase"/>
    <property type="match status" value="1"/>
</dbReference>
<evidence type="ECO:0000256" key="5">
    <source>
        <dbReference type="PROSITE-ProRule" id="PRU00169"/>
    </source>
</evidence>
<dbReference type="Pfam" id="PF00072">
    <property type="entry name" value="Response_reg"/>
    <property type="match status" value="2"/>
</dbReference>
<dbReference type="InterPro" id="IPR001610">
    <property type="entry name" value="PAC"/>
</dbReference>
<dbReference type="InterPro" id="IPR003594">
    <property type="entry name" value="HATPase_dom"/>
</dbReference>
<evidence type="ECO:0000256" key="3">
    <source>
        <dbReference type="ARBA" id="ARBA00022553"/>
    </source>
</evidence>
<feature type="modified residue" description="4-aspartylphosphate" evidence="5">
    <location>
        <position position="965"/>
    </location>
</feature>
<dbReference type="InterPro" id="IPR013655">
    <property type="entry name" value="PAS_fold_3"/>
</dbReference>
<feature type="modified residue" description="4-aspartylphosphate" evidence="5">
    <location>
        <position position="1115"/>
    </location>
</feature>
<feature type="domain" description="Histidine kinase" evidence="6">
    <location>
        <begin position="674"/>
        <end position="891"/>
    </location>
</feature>
<dbReference type="PROSITE" id="PS50112">
    <property type="entry name" value="PAS"/>
    <property type="match status" value="3"/>
</dbReference>
<feature type="domain" description="Response regulatory" evidence="7">
    <location>
        <begin position="911"/>
        <end position="1032"/>
    </location>
</feature>
<evidence type="ECO:0000313" key="10">
    <source>
        <dbReference type="EMBL" id="MCV2883606.1"/>
    </source>
</evidence>
<gene>
    <name evidence="10" type="ORF">OE749_02690</name>
</gene>
<dbReference type="SMART" id="SM00388">
    <property type="entry name" value="HisKA"/>
    <property type="match status" value="1"/>
</dbReference>
<dbReference type="InterPro" id="IPR013767">
    <property type="entry name" value="PAS_fold"/>
</dbReference>
<dbReference type="Gene3D" id="1.10.287.130">
    <property type="match status" value="1"/>
</dbReference>
<dbReference type="CDD" id="cd00130">
    <property type="entry name" value="PAS"/>
    <property type="match status" value="4"/>
</dbReference>
<dbReference type="CDD" id="cd17546">
    <property type="entry name" value="REC_hyHK_CKI1_RcsC-like"/>
    <property type="match status" value="1"/>
</dbReference>
<dbReference type="Proteomes" id="UP001652504">
    <property type="component" value="Unassembled WGS sequence"/>
</dbReference>
<dbReference type="Gene3D" id="3.30.565.10">
    <property type="entry name" value="Histidine kinase-like ATPase, C-terminal domain"/>
    <property type="match status" value="1"/>
</dbReference>
<dbReference type="CDD" id="cd16922">
    <property type="entry name" value="HATPase_EvgS-ArcB-TorS-like"/>
    <property type="match status" value="1"/>
</dbReference>
<dbReference type="InterPro" id="IPR004358">
    <property type="entry name" value="Sig_transdc_His_kin-like_C"/>
</dbReference>
<reference evidence="10 11" key="1">
    <citation type="submission" date="2022-10" db="EMBL/GenBank/DDBJ databases">
        <title>Aestuariibacter sp. AA17 isolated from Montipora capitata coral fragment.</title>
        <authorList>
            <person name="Emsley S.A."/>
            <person name="Pfannmuller K.M."/>
            <person name="Loughran R.M."/>
            <person name="Shlafstein M."/>
            <person name="Papke E."/>
            <person name="Saw J.H."/>
            <person name="Ushijima B."/>
            <person name="Videau P."/>
        </authorList>
    </citation>
    <scope>NUCLEOTIDE SEQUENCE [LARGE SCALE GENOMIC DNA]</scope>
    <source>
        <strain evidence="10 11">AA17</strain>
    </source>
</reference>
<evidence type="ECO:0000256" key="4">
    <source>
        <dbReference type="ARBA" id="ARBA00023012"/>
    </source>
</evidence>
<dbReference type="InterPro" id="IPR005467">
    <property type="entry name" value="His_kinase_dom"/>
</dbReference>
<dbReference type="InterPro" id="IPR035965">
    <property type="entry name" value="PAS-like_dom_sf"/>
</dbReference>
<dbReference type="SUPFAM" id="SSF52172">
    <property type="entry name" value="CheY-like"/>
    <property type="match status" value="2"/>
</dbReference>
<dbReference type="SMART" id="SM00387">
    <property type="entry name" value="HATPase_c"/>
    <property type="match status" value="1"/>
</dbReference>
<dbReference type="Gene3D" id="3.40.50.2300">
    <property type="match status" value="2"/>
</dbReference>
<feature type="domain" description="PAC" evidence="9">
    <location>
        <begin position="342"/>
        <end position="395"/>
    </location>
</feature>
<dbReference type="SMART" id="SM00091">
    <property type="entry name" value="PAS"/>
    <property type="match status" value="4"/>
</dbReference>
<dbReference type="SMART" id="SM00086">
    <property type="entry name" value="PAC"/>
    <property type="match status" value="5"/>
</dbReference>
<sequence>MSFFHRLFTRPRKHLHSLLDACAAGIVEITEKGLIVYANDAAIDILGYEDGGLVGLNIESLAPKHTHAAIRKNIKQFLASPIKRPLLASETFKAIKKNGKPVYIRVEVALSENEGKSRLIGTITKSDKLKVTQDRLSKLNERFHIAIESAKIGIWEYDIPSQTLIWDERMFDLYQVSPDTFNGTLEDWSRHVLPEDLKITQALMEAAVNTKTNLETHFRIHTPNGLIRHIKAHGYIICDAIDNPERIVGVNYDLTELYEAQELLQKSLEENEYLARVVQVTDSLVIITNKALEIKWVNPAFTRASGYTFSEAIGRRPGDILMGPDTSSSEVERLIQATREGKSYSGEMINYRKDKKPYWVRINVQPIFEKDEIKGFVALETDITQEKEHQLEQRNFTLLQQAILNSANLIILSTDSEGHIVTYNRTAEQLLGYSKSELEKQGGVMALHMEEDVFLHANELHEETGETIKPGFTSLTYRARQGKTDENEWTLIGKNNVQFPASVSVASIKGDDDAIEGFLYIARDITEMKRIEGERKRNQALLETTGRMARLGGWEYFVRDDHLFWSKEVYRIHELPENEPVKITDFVKYYIPEHRPLLMQAIEKAISEGAPWDLQLALKTARNNKIWVRAVGYPEYQRHNAIVLKGAFQDITQLKLAEEKAKEASQAKSEFLANMSHEIRTPINGIIGMLELLLQSDLDKKQTRFAELAQSSGQALSHLVNDILDFSKIEAGKMLFESIDFDLFDMLKKFSDTMSLRAEDKGLHFIYQRDDTVPRYIRSDPGRLRQVLTNLVSNAIKFTDKGKVSLLVTLKSENTLLFRIIDTGIGIPQEKQQYLFGKFMQLDASTTRKFGGTGLGLAISKQLTELMKGNIGVKSDGENGSEFWITIKFEQAEPVDIPPAPTTASKLNEFKILIVADSEAQAHKTIDILEQHSISHTLAQSASLAIKTLRQSQKSKEAIHGVIVDDNMSGINAVEFAKAVKHDDSLNHIPMLIQTTSAIKGDASLFKQAGYEAFLSKPVNEDNLIHALSVLLINRDREKALPLLTQHNLSGALTEANNKERKSRVLLVEDNFINQQVAIEMLKRLGYSVDVAENGLQSIEKLDENPESYDVVLMDCQMPVMDGYQASRTIRATKEKAYSSIPIVALTANAMKGDMEKCMAAGMDGYLAKPFVSDELEAELNKWIP</sequence>
<dbReference type="PANTHER" id="PTHR45339:SF1">
    <property type="entry name" value="HYBRID SIGNAL TRANSDUCTION HISTIDINE KINASE J"/>
    <property type="match status" value="1"/>
</dbReference>
<dbReference type="InterPro" id="IPR003661">
    <property type="entry name" value="HisK_dim/P_dom"/>
</dbReference>
<dbReference type="Gene3D" id="2.10.70.100">
    <property type="match status" value="1"/>
</dbReference>
<dbReference type="Pfam" id="PF00512">
    <property type="entry name" value="HisKA"/>
    <property type="match status" value="1"/>
</dbReference>
<dbReference type="CDD" id="cd00082">
    <property type="entry name" value="HisKA"/>
    <property type="match status" value="1"/>
</dbReference>
<dbReference type="NCBIfam" id="TIGR00229">
    <property type="entry name" value="sensory_box"/>
    <property type="match status" value="3"/>
</dbReference>
<dbReference type="InterPro" id="IPR000700">
    <property type="entry name" value="PAS-assoc_C"/>
</dbReference>
<name>A0ABT3A5G2_9ALTE</name>
<dbReference type="SUPFAM" id="SSF55785">
    <property type="entry name" value="PYP-like sensor domain (PAS domain)"/>
    <property type="match status" value="5"/>
</dbReference>
<evidence type="ECO:0000259" key="7">
    <source>
        <dbReference type="PROSITE" id="PS50110"/>
    </source>
</evidence>
<dbReference type="SMART" id="SM00448">
    <property type="entry name" value="REC"/>
    <property type="match status" value="2"/>
</dbReference>
<dbReference type="Pfam" id="PF13426">
    <property type="entry name" value="PAS_9"/>
    <property type="match status" value="2"/>
</dbReference>
<accession>A0ABT3A5G2</accession>
<feature type="domain" description="PAS" evidence="8">
    <location>
        <begin position="11"/>
        <end position="81"/>
    </location>
</feature>
<feature type="domain" description="PAS" evidence="8">
    <location>
        <begin position="270"/>
        <end position="341"/>
    </location>
</feature>
<dbReference type="Pfam" id="PF02518">
    <property type="entry name" value="HATPase_c"/>
    <property type="match status" value="1"/>
</dbReference>
<keyword evidence="3 5" id="KW-0597">Phosphoprotein</keyword>
<protein>
    <recommendedName>
        <fullName evidence="2">histidine kinase</fullName>
        <ecNumber evidence="2">2.7.13.3</ecNumber>
    </recommendedName>
</protein>
<dbReference type="SUPFAM" id="SSF47384">
    <property type="entry name" value="Homodimeric domain of signal transducing histidine kinase"/>
    <property type="match status" value="1"/>
</dbReference>
<dbReference type="PRINTS" id="PR00344">
    <property type="entry name" value="BCTRLSENSOR"/>
</dbReference>
<evidence type="ECO:0000259" key="9">
    <source>
        <dbReference type="PROSITE" id="PS50113"/>
    </source>
</evidence>
<dbReference type="RefSeq" id="WP_263710802.1">
    <property type="nucleotide sequence ID" value="NZ_JAOWKX010000001.1"/>
</dbReference>